<comment type="caution">
    <text evidence="2">The sequence shown here is derived from an EMBL/GenBank/DDBJ whole genome shotgun (WGS) entry which is preliminary data.</text>
</comment>
<feature type="region of interest" description="Disordered" evidence="1">
    <location>
        <begin position="900"/>
        <end position="932"/>
    </location>
</feature>
<accession>A0AAD4GRB9</accession>
<gene>
    <name evidence="2" type="ORF">FE257_010407</name>
</gene>
<feature type="compositionally biased region" description="Basic residues" evidence="1">
    <location>
        <begin position="1"/>
        <end position="10"/>
    </location>
</feature>
<reference evidence="2" key="1">
    <citation type="journal article" date="2019" name="Beilstein J. Org. Chem.">
        <title>Nanangenines: drimane sesquiterpenoids as the dominant metabolite cohort of a novel Australian fungus, Aspergillus nanangensis.</title>
        <authorList>
            <person name="Lacey H.J."/>
            <person name="Gilchrist C.L.M."/>
            <person name="Crombie A."/>
            <person name="Kalaitzis J.A."/>
            <person name="Vuong D."/>
            <person name="Rutledge P.J."/>
            <person name="Turner P."/>
            <person name="Pitt J.I."/>
            <person name="Lacey E."/>
            <person name="Chooi Y.H."/>
            <person name="Piggott A.M."/>
        </authorList>
    </citation>
    <scope>NUCLEOTIDE SEQUENCE</scope>
    <source>
        <strain evidence="2">MST-FP2251</strain>
    </source>
</reference>
<keyword evidence="3" id="KW-1185">Reference proteome</keyword>
<proteinExistence type="predicted"/>
<feature type="compositionally biased region" description="Basic and acidic residues" evidence="1">
    <location>
        <begin position="45"/>
        <end position="57"/>
    </location>
</feature>
<dbReference type="PANTHER" id="PTHR42345:SF2">
    <property type="entry name" value="HELICASE-LIKE PROTEIN"/>
    <property type="match status" value="1"/>
</dbReference>
<feature type="compositionally biased region" description="Low complexity" evidence="1">
    <location>
        <begin position="67"/>
        <end position="85"/>
    </location>
</feature>
<feature type="compositionally biased region" description="Low complexity" evidence="1">
    <location>
        <begin position="523"/>
        <end position="537"/>
    </location>
</feature>
<dbReference type="AlphaFoldDB" id="A0AAD4GRB9"/>
<sequence>MSFFFGRRHTLSGNSPEGDGLSPSRRERRSSLPNSRPQTPTSRGRIQDLFRRRREEDSPSGIRRNPTKASSSESSSPATSSRPSKNPQKPLQEKAEARKPVEKQAKSEQVAKHREKLRTNPSAKYQLTKEDAEILFSGAPYFLLEKGKHGHFYPQVIFPFDDHDPSIQNLWDRQRLPHPSFTICTLHAHLPVPDKWVVEGDAPVHLNRWKRTGAPKRATFDIGIFEVPNMLANNGRDPGTIGFRTYLEIPVGDAVRYVGPDIPRPMADYLRLSSMPAAEAYDLMEHYNDPYSLCEDGTVHDRKKLLCQGPAAWKRIGVRDINLETLVERLHWLSDLRQNILHGKVARTILDMESTRDLYSGLFTRFLYPPSHFMLVDVDDHHSLKVQIKALITVLATPGAWVDFSKPEWRLRIGQLLWETAPHVDGDFLDPSICQKPWMHPTLERKWALVQMLLAAELMLRLDATVRVGLLDNTNDLHISGRDMQEFDRLRNGQIDWCMVSARRFMDSFTASYRRDGSSQCATPPSGDTTPTSSTPSFLRGGGRPDKPHHRSFFEALTHRASSPSIKPAIVESAWNCHLVPVHAEVQMQGLTVFAETLNWPGAAALKAHLRSKFEAPNSAEILAEYFSTPTTCSDLPADFDGFAKDEMYTRSLTRRRVLLHDATADPDDPHKMGGWITRSWLSGFVIPGETVNHLLMATLLENDASALATLGPIANLYGGLAYQSRSWWSKECIVGRILCCLDGASECLGWVASPVVPRDWQSLDPLDNAWFEVPIVPPPIVPGKPRIKVGNRLSFDSTPLGLGDLTSGAFCLPVDQPLDKEALRVGISFDALTFAGKDTAPLEQAPRPRLTPHKTSMTFTVMSDTMVSPTTVSFSLAFNVRFVASHECRPPGGFMSCNNTSNNNNTTHSTSGASTPSSSSTTLRHHRLPGHPLHRSYGYKFVPIDALGGAHSQELFFGDIGVGRYEVMVVDARGSADKEAFARAWCASAGYDAIIGRTGRTCLGCCIREARAISVQVVLRVGDEGLSRSVSVQTL</sequence>
<feature type="region of interest" description="Disordered" evidence="1">
    <location>
        <begin position="1"/>
        <end position="124"/>
    </location>
</feature>
<dbReference type="EMBL" id="VCAU01000064">
    <property type="protein sequence ID" value="KAF9887279.1"/>
    <property type="molecule type" value="Genomic_DNA"/>
</dbReference>
<organism evidence="2 3">
    <name type="scientific">Aspergillus nanangensis</name>
    <dbReference type="NCBI Taxonomy" id="2582783"/>
    <lineage>
        <taxon>Eukaryota</taxon>
        <taxon>Fungi</taxon>
        <taxon>Dikarya</taxon>
        <taxon>Ascomycota</taxon>
        <taxon>Pezizomycotina</taxon>
        <taxon>Eurotiomycetes</taxon>
        <taxon>Eurotiomycetidae</taxon>
        <taxon>Eurotiales</taxon>
        <taxon>Aspergillaceae</taxon>
        <taxon>Aspergillus</taxon>
        <taxon>Aspergillus subgen. Circumdati</taxon>
    </lineage>
</organism>
<dbReference type="PANTHER" id="PTHR42345">
    <property type="entry name" value="TPR_REGION DOMAIN-CONTAINING PROTEIN"/>
    <property type="match status" value="1"/>
</dbReference>
<feature type="region of interest" description="Disordered" evidence="1">
    <location>
        <begin position="515"/>
        <end position="545"/>
    </location>
</feature>
<feature type="compositionally biased region" description="Low complexity" evidence="1">
    <location>
        <begin position="900"/>
        <end position="923"/>
    </location>
</feature>
<evidence type="ECO:0000256" key="1">
    <source>
        <dbReference type="SAM" id="MobiDB-lite"/>
    </source>
</evidence>
<protein>
    <submittedName>
        <fullName evidence="2">Uncharacterized protein</fullName>
    </submittedName>
</protein>
<name>A0AAD4GRB9_ASPNN</name>
<evidence type="ECO:0000313" key="3">
    <source>
        <dbReference type="Proteomes" id="UP001194746"/>
    </source>
</evidence>
<feature type="compositionally biased region" description="Basic and acidic residues" evidence="1">
    <location>
        <begin position="91"/>
        <end position="112"/>
    </location>
</feature>
<evidence type="ECO:0000313" key="2">
    <source>
        <dbReference type="EMBL" id="KAF9887279.1"/>
    </source>
</evidence>
<reference evidence="2" key="2">
    <citation type="submission" date="2020-02" db="EMBL/GenBank/DDBJ databases">
        <authorList>
            <person name="Gilchrist C.L.M."/>
            <person name="Chooi Y.-H."/>
        </authorList>
    </citation>
    <scope>NUCLEOTIDE SEQUENCE</scope>
    <source>
        <strain evidence="2">MST-FP2251</strain>
    </source>
</reference>
<dbReference type="Proteomes" id="UP001194746">
    <property type="component" value="Unassembled WGS sequence"/>
</dbReference>